<evidence type="ECO:0000256" key="1">
    <source>
        <dbReference type="SAM" id="MobiDB-lite"/>
    </source>
</evidence>
<evidence type="ECO:0000313" key="3">
    <source>
        <dbReference type="Proteomes" id="UP001530400"/>
    </source>
</evidence>
<organism evidence="2 3">
    <name type="scientific">Cyclotella atomus</name>
    <dbReference type="NCBI Taxonomy" id="382360"/>
    <lineage>
        <taxon>Eukaryota</taxon>
        <taxon>Sar</taxon>
        <taxon>Stramenopiles</taxon>
        <taxon>Ochrophyta</taxon>
        <taxon>Bacillariophyta</taxon>
        <taxon>Coscinodiscophyceae</taxon>
        <taxon>Thalassiosirophycidae</taxon>
        <taxon>Stephanodiscales</taxon>
        <taxon>Stephanodiscaceae</taxon>
        <taxon>Cyclotella</taxon>
    </lineage>
</organism>
<dbReference type="AlphaFoldDB" id="A0ABD3NPB2"/>
<dbReference type="Gene3D" id="3.40.50.410">
    <property type="entry name" value="von Willebrand factor, type A domain"/>
    <property type="match status" value="1"/>
</dbReference>
<evidence type="ECO:0000313" key="2">
    <source>
        <dbReference type="EMBL" id="KAL3777143.1"/>
    </source>
</evidence>
<protein>
    <recommendedName>
        <fullName evidence="4">VWFA domain-containing protein</fullName>
    </recommendedName>
</protein>
<sequence>MTNFYHNGGSSQEHVPIARATLAPINAPIATGMRVTLEDHNRRNSEYSQGSVLTHMHGPSGTRGRDARSLDRYQIDELIEQGYSRGLIKALSENAYSYDFRFWIIDNSGSMQIGDGHRIVPTGKTDGSMKAVASTRWEELKETVQYHAKMSALMDSPTIFKVRFALLDPLITRSCEISRLADKIRMCVCEHGREYTKSEIENVVNTMTKIKPGGVTPLTEHIYEIQEQVSAMAEDLREGGKQVAIILATDGLPTNKQGYGGKEVMNEFVSALRSLEGLPVWLVIRLCTDEDDVCEFYNSLDAQLELSLEVLDDFMGEASEVYRMNPWLCYGLPIHRCRELGYHDRLFDLLDERPLTRGEARSFCCLMLGIENELDLPDPAIYLKEFIKAVDERLLGERKQWNPVKKKMTPWINTKSLKRSLSENKCIIL</sequence>
<feature type="region of interest" description="Disordered" evidence="1">
    <location>
        <begin position="42"/>
        <end position="66"/>
    </location>
</feature>
<comment type="caution">
    <text evidence="2">The sequence shown here is derived from an EMBL/GenBank/DDBJ whole genome shotgun (WGS) entry which is preliminary data.</text>
</comment>
<gene>
    <name evidence="2" type="ORF">ACHAWO_000923</name>
</gene>
<dbReference type="InterPro" id="IPR036465">
    <property type="entry name" value="vWFA_dom_sf"/>
</dbReference>
<name>A0ABD3NPB2_9STRA</name>
<dbReference type="EMBL" id="JALLPJ020001062">
    <property type="protein sequence ID" value="KAL3777143.1"/>
    <property type="molecule type" value="Genomic_DNA"/>
</dbReference>
<proteinExistence type="predicted"/>
<evidence type="ECO:0008006" key="4">
    <source>
        <dbReference type="Google" id="ProtNLM"/>
    </source>
</evidence>
<keyword evidence="3" id="KW-1185">Reference proteome</keyword>
<reference evidence="2 3" key="1">
    <citation type="submission" date="2024-10" db="EMBL/GenBank/DDBJ databases">
        <title>Updated reference genomes for cyclostephanoid diatoms.</title>
        <authorList>
            <person name="Roberts W.R."/>
            <person name="Alverson A.J."/>
        </authorList>
    </citation>
    <scope>NUCLEOTIDE SEQUENCE [LARGE SCALE GENOMIC DNA]</scope>
    <source>
        <strain evidence="2 3">AJA010-31</strain>
    </source>
</reference>
<dbReference type="Proteomes" id="UP001530400">
    <property type="component" value="Unassembled WGS sequence"/>
</dbReference>
<dbReference type="SUPFAM" id="SSF53300">
    <property type="entry name" value="vWA-like"/>
    <property type="match status" value="1"/>
</dbReference>
<accession>A0ABD3NPB2</accession>